<keyword evidence="2" id="KW-1185">Reference proteome</keyword>
<dbReference type="EMBL" id="CACVBM020000344">
    <property type="protein sequence ID" value="CAA7017992.1"/>
    <property type="molecule type" value="Genomic_DNA"/>
</dbReference>
<dbReference type="Proteomes" id="UP000467841">
    <property type="component" value="Unassembled WGS sequence"/>
</dbReference>
<dbReference type="OrthoDB" id="1114000at2759"/>
<name>A0A6D2HTT9_9BRAS</name>
<accession>A0A6D2HTT9</accession>
<proteinExistence type="predicted"/>
<evidence type="ECO:0000313" key="1">
    <source>
        <dbReference type="EMBL" id="CAA7017992.1"/>
    </source>
</evidence>
<gene>
    <name evidence="1" type="ORF">MERR_LOCUS5227</name>
</gene>
<evidence type="ECO:0000313" key="2">
    <source>
        <dbReference type="Proteomes" id="UP000467841"/>
    </source>
</evidence>
<reference evidence="1" key="1">
    <citation type="submission" date="2020-01" db="EMBL/GenBank/DDBJ databases">
        <authorList>
            <person name="Mishra B."/>
        </authorList>
    </citation>
    <scope>NUCLEOTIDE SEQUENCE [LARGE SCALE GENOMIC DNA]</scope>
</reference>
<sequence length="122" mass="13553">MSKRTGRNECRRLISLPELPVSLKSLKAGGCDSLETVFFPLNHTPDATLDFTNCFRLGEQARREIIQRSFSYEWAIFPGRQVPAEFSHRARGNSYTITSPVGGNPPLSSLSRLKLCGVVSPN</sequence>
<comment type="caution">
    <text evidence="1">The sequence shown here is derived from an EMBL/GenBank/DDBJ whole genome shotgun (WGS) entry which is preliminary data.</text>
</comment>
<dbReference type="AlphaFoldDB" id="A0A6D2HTT9"/>
<organism evidence="1 2">
    <name type="scientific">Microthlaspi erraticum</name>
    <dbReference type="NCBI Taxonomy" id="1685480"/>
    <lineage>
        <taxon>Eukaryota</taxon>
        <taxon>Viridiplantae</taxon>
        <taxon>Streptophyta</taxon>
        <taxon>Embryophyta</taxon>
        <taxon>Tracheophyta</taxon>
        <taxon>Spermatophyta</taxon>
        <taxon>Magnoliopsida</taxon>
        <taxon>eudicotyledons</taxon>
        <taxon>Gunneridae</taxon>
        <taxon>Pentapetalae</taxon>
        <taxon>rosids</taxon>
        <taxon>malvids</taxon>
        <taxon>Brassicales</taxon>
        <taxon>Brassicaceae</taxon>
        <taxon>Coluteocarpeae</taxon>
        <taxon>Microthlaspi</taxon>
    </lineage>
</organism>
<protein>
    <submittedName>
        <fullName evidence="1">Uncharacterized protein</fullName>
    </submittedName>
</protein>